<organism evidence="2 3">
    <name type="scientific">Streblomastix strix</name>
    <dbReference type="NCBI Taxonomy" id="222440"/>
    <lineage>
        <taxon>Eukaryota</taxon>
        <taxon>Metamonada</taxon>
        <taxon>Preaxostyla</taxon>
        <taxon>Oxymonadida</taxon>
        <taxon>Streblomastigidae</taxon>
        <taxon>Streblomastix</taxon>
    </lineage>
</organism>
<feature type="compositionally biased region" description="Basic residues" evidence="1">
    <location>
        <begin position="152"/>
        <end position="165"/>
    </location>
</feature>
<reference evidence="2 3" key="1">
    <citation type="submission" date="2019-03" db="EMBL/GenBank/DDBJ databases">
        <title>Single cell metagenomics reveals metabolic interactions within the superorganism composed of flagellate Streblomastix strix and complex community of Bacteroidetes bacteria on its surface.</title>
        <authorList>
            <person name="Treitli S.C."/>
            <person name="Kolisko M."/>
            <person name="Husnik F."/>
            <person name="Keeling P."/>
            <person name="Hampl V."/>
        </authorList>
    </citation>
    <scope>NUCLEOTIDE SEQUENCE [LARGE SCALE GENOMIC DNA]</scope>
    <source>
        <strain evidence="2">ST1C</strain>
    </source>
</reference>
<feature type="compositionally biased region" description="Basic and acidic residues" evidence="1">
    <location>
        <begin position="1"/>
        <end position="18"/>
    </location>
</feature>
<dbReference type="EMBL" id="SNRW01032189">
    <property type="protein sequence ID" value="KAA6356927.1"/>
    <property type="molecule type" value="Genomic_DNA"/>
</dbReference>
<feature type="compositionally biased region" description="Acidic residues" evidence="1">
    <location>
        <begin position="25"/>
        <end position="57"/>
    </location>
</feature>
<feature type="region of interest" description="Disordered" evidence="1">
    <location>
        <begin position="89"/>
        <end position="165"/>
    </location>
</feature>
<gene>
    <name evidence="2" type="ORF">EZS28_047546</name>
</gene>
<dbReference type="AlphaFoldDB" id="A0A5J4TFJ3"/>
<feature type="compositionally biased region" description="Basic and acidic residues" evidence="1">
    <location>
        <begin position="119"/>
        <end position="142"/>
    </location>
</feature>
<feature type="region of interest" description="Disordered" evidence="1">
    <location>
        <begin position="1"/>
        <end position="69"/>
    </location>
</feature>
<dbReference type="Proteomes" id="UP000324800">
    <property type="component" value="Unassembled WGS sequence"/>
</dbReference>
<name>A0A5J4TFJ3_9EUKA</name>
<feature type="compositionally biased region" description="Basic residues" evidence="1">
    <location>
        <begin position="90"/>
        <end position="104"/>
    </location>
</feature>
<protein>
    <submittedName>
        <fullName evidence="2">Uncharacterized protein</fullName>
    </submittedName>
</protein>
<evidence type="ECO:0000313" key="2">
    <source>
        <dbReference type="EMBL" id="KAA6356927.1"/>
    </source>
</evidence>
<comment type="caution">
    <text evidence="2">The sequence shown here is derived from an EMBL/GenBank/DDBJ whole genome shotgun (WGS) entry which is preliminary data.</text>
</comment>
<evidence type="ECO:0000313" key="3">
    <source>
        <dbReference type="Proteomes" id="UP000324800"/>
    </source>
</evidence>
<sequence length="165" mass="20189">MKEGQELEQLKKEEEMLRKMINGEIIEEKDEEEEETETETESEEEDDEEEDEDEDEEQNTKRQLKPNWKIQIRNLKEDFIEEKVKYSQIKIKKQKEHQKEKKKGLNLNKGNQQYGTLGEGEKIEDGAQQENKKDNHQKERSSWIRSCIRQQDKRRRREKLREKRR</sequence>
<proteinExistence type="predicted"/>
<accession>A0A5J4TFJ3</accession>
<evidence type="ECO:0000256" key="1">
    <source>
        <dbReference type="SAM" id="MobiDB-lite"/>
    </source>
</evidence>